<dbReference type="PROSITE" id="PS51257">
    <property type="entry name" value="PROKAR_LIPOPROTEIN"/>
    <property type="match status" value="1"/>
</dbReference>
<gene>
    <name evidence="3" type="primary">gdhB_2</name>
    <name evidence="3" type="ORF">Poly30_27070</name>
</gene>
<dbReference type="SUPFAM" id="SSF50952">
    <property type="entry name" value="Soluble quinoprotein glucose dehydrogenase"/>
    <property type="match status" value="1"/>
</dbReference>
<name>A0A518ESX5_9BACT</name>
<keyword evidence="3" id="KW-0560">Oxidoreductase</keyword>
<dbReference type="RefSeq" id="WP_145198031.1">
    <property type="nucleotide sequence ID" value="NZ_CP036434.1"/>
</dbReference>
<dbReference type="Proteomes" id="UP000320390">
    <property type="component" value="Chromosome"/>
</dbReference>
<reference evidence="3 4" key="1">
    <citation type="submission" date="2019-02" db="EMBL/GenBank/DDBJ databases">
        <title>Deep-cultivation of Planctomycetes and their phenomic and genomic characterization uncovers novel biology.</title>
        <authorList>
            <person name="Wiegand S."/>
            <person name="Jogler M."/>
            <person name="Boedeker C."/>
            <person name="Pinto D."/>
            <person name="Vollmers J."/>
            <person name="Rivas-Marin E."/>
            <person name="Kohn T."/>
            <person name="Peeters S.H."/>
            <person name="Heuer A."/>
            <person name="Rast P."/>
            <person name="Oberbeckmann S."/>
            <person name="Bunk B."/>
            <person name="Jeske O."/>
            <person name="Meyerdierks A."/>
            <person name="Storesund J.E."/>
            <person name="Kallscheuer N."/>
            <person name="Luecker S."/>
            <person name="Lage O.M."/>
            <person name="Pohl T."/>
            <person name="Merkel B.J."/>
            <person name="Hornburger P."/>
            <person name="Mueller R.-W."/>
            <person name="Bruemmer F."/>
            <person name="Labrenz M."/>
            <person name="Spormann A.M."/>
            <person name="Op den Camp H."/>
            <person name="Overmann J."/>
            <person name="Amann R."/>
            <person name="Jetten M.S.M."/>
            <person name="Mascher T."/>
            <person name="Medema M.H."/>
            <person name="Devos D.P."/>
            <person name="Kaster A.-K."/>
            <person name="Ovreas L."/>
            <person name="Rohde M."/>
            <person name="Galperin M.Y."/>
            <person name="Jogler C."/>
        </authorList>
    </citation>
    <scope>NUCLEOTIDE SEQUENCE [LARGE SCALE GENOMIC DNA]</scope>
    <source>
        <strain evidence="3 4">Poly30</strain>
    </source>
</reference>
<dbReference type="InterPro" id="IPR011042">
    <property type="entry name" value="6-blade_b-propeller_TolB-like"/>
</dbReference>
<dbReference type="EMBL" id="CP036434">
    <property type="protein sequence ID" value="QDV07188.1"/>
    <property type="molecule type" value="Genomic_DNA"/>
</dbReference>
<dbReference type="InterPro" id="IPR011041">
    <property type="entry name" value="Quinoprot_gluc/sorb_DH_b-prop"/>
</dbReference>
<evidence type="ECO:0000256" key="1">
    <source>
        <dbReference type="SAM" id="SignalP"/>
    </source>
</evidence>
<dbReference type="InterPro" id="IPR012938">
    <property type="entry name" value="Glc/Sorbosone_DH"/>
</dbReference>
<keyword evidence="4" id="KW-1185">Reference proteome</keyword>
<dbReference type="Pfam" id="PF07995">
    <property type="entry name" value="GSDH"/>
    <property type="match status" value="1"/>
</dbReference>
<proteinExistence type="predicted"/>
<dbReference type="PANTHER" id="PTHR19328">
    <property type="entry name" value="HEDGEHOG-INTERACTING PROTEIN"/>
    <property type="match status" value="1"/>
</dbReference>
<dbReference type="AlphaFoldDB" id="A0A518ESX5"/>
<keyword evidence="1" id="KW-0732">Signal</keyword>
<feature type="chain" id="PRO_5021859676" evidence="1">
    <location>
        <begin position="20"/>
        <end position="716"/>
    </location>
</feature>
<sequence length="716" mass="77339" precursor="true">MRHLSFYHAAALVLCSGVAAGSCSGFPGSGFPASGPELDSGVDLRRFQPSLRFERPVFLTGAGDRSGRLFVVEQSGVIRVFDGRDEAREAEVFLDISEHVSRAGNEEGLLGLAFHPDYATNGEFFVHFSSTRDADDKGVARNVISRFRVDPENPRRADESSEETLLMQRQPYRNHNGGDIAFGPDGMLYASFGDGGAANDPEGNGQKLTSILGSIIRIDVDSQSDGLAYGIPADNPFVEVEGARPEIWAIGLRNVWRFSFDLATGELFAGDVGQNKIEEVDIIVRGGNYGWNRYEANDDFAKETKLVAGEHIAPIASYPHSEGLSITGGYVYRGTKFPELRGAYFFADYVSGNLWATTRTEDGGFETALVRRTGRSISSFGEDDAGELYVTSFDGGLYQVVGSDEAEKSLEDWPALLSEAGLYSSMQPRVLSSHLIPYEVNAPFWSDGAEKARFIELPEGAQLGYREDGSWDVPVGARIVKTFDDPPAGRRKSARPLETRVIKRTESGWEAATYVWNGRGTEAELRPAGRQFERYTSAGVTSWHAPSSSECASCHVAEAGYVLGLATAQLNRGEAEDNQIARWIAAGHVAGAESFDAAGATRYCAPYGDEGSLEERARVYLDVNCAMCHRPNGPGNANIDLRFGTELANTGMIGAAPTQGSLGVKDAKVVAPGSPASSLLLHRVETLGAGRMPTIGSNVVDRQAVNLLTCWIASMQ</sequence>
<organism evidence="3 4">
    <name type="scientific">Saltatorellus ferox</name>
    <dbReference type="NCBI Taxonomy" id="2528018"/>
    <lineage>
        <taxon>Bacteria</taxon>
        <taxon>Pseudomonadati</taxon>
        <taxon>Planctomycetota</taxon>
        <taxon>Planctomycetia</taxon>
        <taxon>Planctomycetia incertae sedis</taxon>
        <taxon>Saltatorellus</taxon>
    </lineage>
</organism>
<feature type="domain" description="Glucose/Sorbosone dehydrogenase" evidence="2">
    <location>
        <begin position="56"/>
        <end position="392"/>
    </location>
</feature>
<dbReference type="GO" id="GO:0008876">
    <property type="term" value="F:quinoprotein glucose dehydrogenase activity"/>
    <property type="evidence" value="ECO:0007669"/>
    <property type="project" value="UniProtKB-EC"/>
</dbReference>
<accession>A0A518ESX5</accession>
<evidence type="ECO:0000313" key="4">
    <source>
        <dbReference type="Proteomes" id="UP000320390"/>
    </source>
</evidence>
<dbReference type="PANTHER" id="PTHR19328:SF75">
    <property type="entry name" value="ALDOSE SUGAR DEHYDROGENASE YLII"/>
    <property type="match status" value="1"/>
</dbReference>
<feature type="signal peptide" evidence="1">
    <location>
        <begin position="1"/>
        <end position="19"/>
    </location>
</feature>
<dbReference type="EC" id="1.1.5.2" evidence="3"/>
<dbReference type="OrthoDB" id="9770043at2"/>
<dbReference type="Gene3D" id="2.120.10.30">
    <property type="entry name" value="TolB, C-terminal domain"/>
    <property type="match status" value="1"/>
</dbReference>
<evidence type="ECO:0000313" key="3">
    <source>
        <dbReference type="EMBL" id="QDV07188.1"/>
    </source>
</evidence>
<protein>
    <submittedName>
        <fullName evidence="3">Quinoprotein glucose dehydrogenase B</fullName>
        <ecNumber evidence="3">1.1.5.2</ecNumber>
    </submittedName>
</protein>
<evidence type="ECO:0000259" key="2">
    <source>
        <dbReference type="Pfam" id="PF07995"/>
    </source>
</evidence>